<feature type="compositionally biased region" description="Basic and acidic residues" evidence="2">
    <location>
        <begin position="73"/>
        <end position="91"/>
    </location>
</feature>
<evidence type="ECO:0000259" key="3">
    <source>
        <dbReference type="Pfam" id="PF03732"/>
    </source>
</evidence>
<dbReference type="EMBL" id="OZ034818">
    <property type="protein sequence ID" value="CAL1388951.1"/>
    <property type="molecule type" value="Genomic_DNA"/>
</dbReference>
<evidence type="ECO:0000313" key="4">
    <source>
        <dbReference type="EMBL" id="CAL1388951.1"/>
    </source>
</evidence>
<keyword evidence="1" id="KW-0175">Coiled coil</keyword>
<dbReference type="Pfam" id="PF03732">
    <property type="entry name" value="Retrotrans_gag"/>
    <property type="match status" value="1"/>
</dbReference>
<protein>
    <recommendedName>
        <fullName evidence="3">Retrotransposon gag domain-containing protein</fullName>
    </recommendedName>
</protein>
<feature type="region of interest" description="Disordered" evidence="2">
    <location>
        <begin position="268"/>
        <end position="290"/>
    </location>
</feature>
<feature type="region of interest" description="Disordered" evidence="2">
    <location>
        <begin position="73"/>
        <end position="97"/>
    </location>
</feature>
<dbReference type="AlphaFoldDB" id="A0AAV2ESK9"/>
<sequence length="340" mass="36775">MSTGTTTERCSVLEAAVEELQGAMQVYSTDLDDLSARMANVEEVLKVPVAKVDVLTPQMEGKCMIIASCSGEESSKEREGEKSTTGKKTSERSSIGQISTVVPAATSGWYVGAARPSSDGGGRSIGGGIFLTKLARLEFLKFAGEDPGSWFHLEGEANQWWQLLKRAYKDTGEPISWGPFSQELWERFGPTEGERCDEALSRIRQTRSLCDYQKAFEKLANRCVGWTQQALVGTYLRGLKSEIANEIKMFTPQPLRDAISLARMKNDQVQRHKPTGTSAPPAGGGGGGATWTGGRAYAPRTASSGFSSRRWTTACTGKREVVELGGAAAAEGSRSMLQLR</sequence>
<feature type="domain" description="Retrotransposon gag" evidence="3">
    <location>
        <begin position="151"/>
        <end position="240"/>
    </location>
</feature>
<dbReference type="Proteomes" id="UP001497516">
    <property type="component" value="Chromosome 5"/>
</dbReference>
<organism evidence="4 5">
    <name type="scientific">Linum trigynum</name>
    <dbReference type="NCBI Taxonomy" id="586398"/>
    <lineage>
        <taxon>Eukaryota</taxon>
        <taxon>Viridiplantae</taxon>
        <taxon>Streptophyta</taxon>
        <taxon>Embryophyta</taxon>
        <taxon>Tracheophyta</taxon>
        <taxon>Spermatophyta</taxon>
        <taxon>Magnoliopsida</taxon>
        <taxon>eudicotyledons</taxon>
        <taxon>Gunneridae</taxon>
        <taxon>Pentapetalae</taxon>
        <taxon>rosids</taxon>
        <taxon>fabids</taxon>
        <taxon>Malpighiales</taxon>
        <taxon>Linaceae</taxon>
        <taxon>Linum</taxon>
    </lineage>
</organism>
<name>A0AAV2ESK9_9ROSI</name>
<evidence type="ECO:0000313" key="5">
    <source>
        <dbReference type="Proteomes" id="UP001497516"/>
    </source>
</evidence>
<reference evidence="4 5" key="1">
    <citation type="submission" date="2024-04" db="EMBL/GenBank/DDBJ databases">
        <authorList>
            <person name="Fracassetti M."/>
        </authorList>
    </citation>
    <scope>NUCLEOTIDE SEQUENCE [LARGE SCALE GENOMIC DNA]</scope>
</reference>
<gene>
    <name evidence="4" type="ORF">LTRI10_LOCUS29846</name>
</gene>
<keyword evidence="5" id="KW-1185">Reference proteome</keyword>
<accession>A0AAV2ESK9</accession>
<evidence type="ECO:0000256" key="2">
    <source>
        <dbReference type="SAM" id="MobiDB-lite"/>
    </source>
</evidence>
<evidence type="ECO:0000256" key="1">
    <source>
        <dbReference type="SAM" id="Coils"/>
    </source>
</evidence>
<feature type="coiled-coil region" evidence="1">
    <location>
        <begin position="17"/>
        <end position="44"/>
    </location>
</feature>
<proteinExistence type="predicted"/>
<dbReference type="InterPro" id="IPR005162">
    <property type="entry name" value="Retrotrans_gag_dom"/>
</dbReference>